<keyword evidence="13 16" id="KW-0472">Membrane</keyword>
<evidence type="ECO:0000256" key="6">
    <source>
        <dbReference type="ARBA" id="ARBA00022617"/>
    </source>
</evidence>
<dbReference type="InterPro" id="IPR050476">
    <property type="entry name" value="Insect_CytP450_Detox"/>
</dbReference>
<feature type="transmembrane region" description="Helical" evidence="16">
    <location>
        <begin position="6"/>
        <end position="23"/>
    </location>
</feature>
<evidence type="ECO:0000256" key="2">
    <source>
        <dbReference type="ARBA" id="ARBA00003690"/>
    </source>
</evidence>
<comment type="subcellular location">
    <subcellularLocation>
        <location evidence="4">Endoplasmic reticulum membrane</location>
        <topology evidence="4">Peripheral membrane protein</topology>
    </subcellularLocation>
    <subcellularLocation>
        <location evidence="3">Microsome membrane</location>
        <topology evidence="3">Peripheral membrane protein</topology>
    </subcellularLocation>
</comment>
<dbReference type="Pfam" id="PF00067">
    <property type="entry name" value="p450"/>
    <property type="match status" value="1"/>
</dbReference>
<dbReference type="InterPro" id="IPR002401">
    <property type="entry name" value="Cyt_P450_E_grp-I"/>
</dbReference>
<evidence type="ECO:0000256" key="9">
    <source>
        <dbReference type="ARBA" id="ARBA00022848"/>
    </source>
</evidence>
<reference evidence="17" key="1">
    <citation type="submission" date="2017-01" db="EMBL/GenBank/DDBJ databases">
        <title>A deep insight into the sialotranscriptome of adult male and female Cluex tarsalis mosquitoes.</title>
        <authorList>
            <person name="Ribeiro J.M."/>
            <person name="Moreira F."/>
            <person name="Bernard K.A."/>
            <person name="Calvo E."/>
        </authorList>
    </citation>
    <scope>NUCLEOTIDE SEQUENCE</scope>
    <source>
        <strain evidence="17">Kern County</strain>
        <tissue evidence="17">Salivary glands</tissue>
    </source>
</reference>
<comment type="cofactor">
    <cofactor evidence="1 14">
        <name>heme</name>
        <dbReference type="ChEBI" id="CHEBI:30413"/>
    </cofactor>
</comment>
<evidence type="ECO:0000256" key="4">
    <source>
        <dbReference type="ARBA" id="ARBA00004406"/>
    </source>
</evidence>
<dbReference type="PROSITE" id="PS00086">
    <property type="entry name" value="CYTOCHROME_P450"/>
    <property type="match status" value="1"/>
</dbReference>
<evidence type="ECO:0000256" key="8">
    <source>
        <dbReference type="ARBA" id="ARBA00022824"/>
    </source>
</evidence>
<dbReference type="PRINTS" id="PR00463">
    <property type="entry name" value="EP450I"/>
</dbReference>
<evidence type="ECO:0000256" key="11">
    <source>
        <dbReference type="ARBA" id="ARBA00023004"/>
    </source>
</evidence>
<evidence type="ECO:0000256" key="5">
    <source>
        <dbReference type="ARBA" id="ARBA00010617"/>
    </source>
</evidence>
<dbReference type="InterPro" id="IPR017972">
    <property type="entry name" value="Cyt_P450_CS"/>
</dbReference>
<dbReference type="FunFam" id="1.10.630.10:FF:000042">
    <property type="entry name" value="Cytochrome P450"/>
    <property type="match status" value="1"/>
</dbReference>
<evidence type="ECO:0000256" key="13">
    <source>
        <dbReference type="ARBA" id="ARBA00023136"/>
    </source>
</evidence>
<name>A0A1Q3FQQ2_CULTA</name>
<dbReference type="EMBL" id="GFDL01005193">
    <property type="protein sequence ID" value="JAV29852.1"/>
    <property type="molecule type" value="Transcribed_RNA"/>
</dbReference>
<dbReference type="GO" id="GO:0005506">
    <property type="term" value="F:iron ion binding"/>
    <property type="evidence" value="ECO:0007669"/>
    <property type="project" value="InterPro"/>
</dbReference>
<comment type="function">
    <text evidence="2">May be involved in the metabolism of insect hormones and in the breakdown of synthetic insecticides.</text>
</comment>
<keyword evidence="16" id="KW-1133">Transmembrane helix</keyword>
<dbReference type="GO" id="GO:0016705">
    <property type="term" value="F:oxidoreductase activity, acting on paired donors, with incorporation or reduction of molecular oxygen"/>
    <property type="evidence" value="ECO:0007669"/>
    <property type="project" value="InterPro"/>
</dbReference>
<keyword evidence="12 15" id="KW-0503">Monooxygenase</keyword>
<evidence type="ECO:0000256" key="1">
    <source>
        <dbReference type="ARBA" id="ARBA00001971"/>
    </source>
</evidence>
<dbReference type="Gene3D" id="1.10.630.10">
    <property type="entry name" value="Cytochrome P450"/>
    <property type="match status" value="1"/>
</dbReference>
<evidence type="ECO:0000256" key="7">
    <source>
        <dbReference type="ARBA" id="ARBA00022723"/>
    </source>
</evidence>
<protein>
    <submittedName>
        <fullName evidence="17">Putative cytochrome p450 9e2</fullName>
    </submittedName>
</protein>
<feature type="binding site" description="axial binding residue" evidence="14">
    <location>
        <position position="483"/>
    </location>
    <ligand>
        <name>heme</name>
        <dbReference type="ChEBI" id="CHEBI:30413"/>
    </ligand>
    <ligandPart>
        <name>Fe</name>
        <dbReference type="ChEBI" id="CHEBI:18248"/>
    </ligandPart>
</feature>
<keyword evidence="11 14" id="KW-0408">Iron</keyword>
<proteinExistence type="inferred from homology"/>
<evidence type="ECO:0000256" key="10">
    <source>
        <dbReference type="ARBA" id="ARBA00023002"/>
    </source>
</evidence>
<keyword evidence="7 14" id="KW-0479">Metal-binding</keyword>
<dbReference type="SUPFAM" id="SSF48264">
    <property type="entry name" value="Cytochrome P450"/>
    <property type="match status" value="1"/>
</dbReference>
<keyword evidence="6 14" id="KW-0349">Heme</keyword>
<keyword evidence="10 15" id="KW-0560">Oxidoreductase</keyword>
<keyword evidence="9" id="KW-0492">Microsome</keyword>
<evidence type="ECO:0000256" key="12">
    <source>
        <dbReference type="ARBA" id="ARBA00023033"/>
    </source>
</evidence>
<evidence type="ECO:0000256" key="14">
    <source>
        <dbReference type="PIRSR" id="PIRSR602401-1"/>
    </source>
</evidence>
<evidence type="ECO:0000313" key="17">
    <source>
        <dbReference type="EMBL" id="JAV29852.1"/>
    </source>
</evidence>
<evidence type="ECO:0000256" key="3">
    <source>
        <dbReference type="ARBA" id="ARBA00004174"/>
    </source>
</evidence>
<evidence type="ECO:0000256" key="15">
    <source>
        <dbReference type="RuleBase" id="RU000461"/>
    </source>
</evidence>
<accession>A0A1Q3FQQ2</accession>
<dbReference type="InterPro" id="IPR036396">
    <property type="entry name" value="Cyt_P450_sf"/>
</dbReference>
<evidence type="ECO:0000256" key="16">
    <source>
        <dbReference type="SAM" id="Phobius"/>
    </source>
</evidence>
<dbReference type="PANTHER" id="PTHR24292">
    <property type="entry name" value="CYTOCHROME P450"/>
    <property type="match status" value="1"/>
</dbReference>
<dbReference type="GO" id="GO:0005789">
    <property type="term" value="C:endoplasmic reticulum membrane"/>
    <property type="evidence" value="ECO:0007669"/>
    <property type="project" value="UniProtKB-SubCell"/>
</dbReference>
<dbReference type="AlphaFoldDB" id="A0A1Q3FQQ2"/>
<keyword evidence="8" id="KW-0256">Endoplasmic reticulum</keyword>
<dbReference type="PANTHER" id="PTHR24292:SF54">
    <property type="entry name" value="CYP9F3-RELATED"/>
    <property type="match status" value="1"/>
</dbReference>
<dbReference type="InterPro" id="IPR001128">
    <property type="entry name" value="Cyt_P450"/>
</dbReference>
<organism evidence="17">
    <name type="scientific">Culex tarsalis</name>
    <name type="common">Encephalitis mosquito</name>
    <dbReference type="NCBI Taxonomy" id="7177"/>
    <lineage>
        <taxon>Eukaryota</taxon>
        <taxon>Metazoa</taxon>
        <taxon>Ecdysozoa</taxon>
        <taxon>Arthropoda</taxon>
        <taxon>Hexapoda</taxon>
        <taxon>Insecta</taxon>
        <taxon>Pterygota</taxon>
        <taxon>Neoptera</taxon>
        <taxon>Endopterygota</taxon>
        <taxon>Diptera</taxon>
        <taxon>Nematocera</taxon>
        <taxon>Culicoidea</taxon>
        <taxon>Culicidae</taxon>
        <taxon>Culicinae</taxon>
        <taxon>Culicini</taxon>
        <taxon>Culex</taxon>
        <taxon>Culex</taxon>
    </lineage>
</organism>
<sequence length="545" mass="62276">MLEVSLITVAVGLTLVALLYRYVTRNDFYFADKAIPFLKPTFALGNLGPLILKKRDILEHFKILYDSFPEAKVFGCFNMTEPLYMVRDPEMAKKIAVKDFDHFVDHTGMTGANEAIENSHMLVTNTLVALRGNKWRDMRATLSPAFTGSKMRQMFTLIAECGQSMAKFYQDKTRNEGPQVVEMKEVFSRFANDVIASAAFGLKVDSFKEQDNEFYTLGKSVSQPTGVIAALKMLGYTLAPRLMVKLNVDFLTGAQDRFFRGVVRDTMKIRQEQNIFRPDMIELLMQAKKGSLKHQTAAEDQPAVEGFATVEESQVGLRNHDRVWTDDELAAQAFIFFFAGFETVSITLSLFSYELTKNADIQAKLYQEILATEQQLNGKPLTYETLQSMKYLDMVTSEVLRVWPIGTLIDRSCIKDYVYDDGQGTRFTIEKGKTVFVSVVGLHNDPQYFPNPEKFDPERFSDENRHNIKPNTYLPFGIGPRNCIGSRFALMEMKTIIYYLLLNFSFEVHEKTQIPLRIQKSPNRLVPEKGIWLELRPRSHSAKQI</sequence>
<dbReference type="GO" id="GO:0004497">
    <property type="term" value="F:monooxygenase activity"/>
    <property type="evidence" value="ECO:0007669"/>
    <property type="project" value="UniProtKB-KW"/>
</dbReference>
<dbReference type="PRINTS" id="PR00385">
    <property type="entry name" value="P450"/>
</dbReference>
<keyword evidence="16" id="KW-0812">Transmembrane</keyword>
<comment type="similarity">
    <text evidence="5 15">Belongs to the cytochrome P450 family.</text>
</comment>
<dbReference type="GO" id="GO:0020037">
    <property type="term" value="F:heme binding"/>
    <property type="evidence" value="ECO:0007669"/>
    <property type="project" value="InterPro"/>
</dbReference>
<dbReference type="CDD" id="cd11056">
    <property type="entry name" value="CYP6-like"/>
    <property type="match status" value="1"/>
</dbReference>